<feature type="region of interest" description="Disordered" evidence="1">
    <location>
        <begin position="239"/>
        <end position="265"/>
    </location>
</feature>
<comment type="caution">
    <text evidence="2">The sequence shown here is derived from an EMBL/GenBank/DDBJ whole genome shotgun (WGS) entry which is preliminary data.</text>
</comment>
<keyword evidence="3" id="KW-1185">Reference proteome</keyword>
<gene>
    <name evidence="2" type="ORF">EV421DRAFT_2028418</name>
</gene>
<evidence type="ECO:0000256" key="1">
    <source>
        <dbReference type="SAM" id="MobiDB-lite"/>
    </source>
</evidence>
<evidence type="ECO:0000313" key="2">
    <source>
        <dbReference type="EMBL" id="KAK0414408.1"/>
    </source>
</evidence>
<dbReference type="EMBL" id="JAUEPT010000823">
    <property type="protein sequence ID" value="KAK0414408.1"/>
    <property type="molecule type" value="Genomic_DNA"/>
</dbReference>
<feature type="non-terminal residue" evidence="2">
    <location>
        <position position="289"/>
    </location>
</feature>
<sequence>MSPLQLLSSSFTPTQHFWHVDLNAASPSPRLNMQVERISLRVELQFPARRAGSEDTIPVGSRKIIIEGMQRTWENRRSIEHRPPRKLKQELSVLDLYGVETRRGKELRIFAVNNAQFYQFRDPAIHISSSRVLAINPGRFVYENAHGKASTFPEPFVGMEGRERSGRSIVNLARVMADAEGVQYRRTGDGDAYVFPDVRFGEGCRTADVPQASSPRASGLGNITRKPVGSRIECLSQARPGSSLAPNLDHAPQPRASGINNVTRKPIGIGGDQEIAFVPREKKIGGGAG</sequence>
<name>A0AA39LYM1_9AGAR</name>
<proteinExistence type="predicted"/>
<reference evidence="2" key="1">
    <citation type="submission" date="2023-06" db="EMBL/GenBank/DDBJ databases">
        <authorList>
            <consortium name="Lawrence Berkeley National Laboratory"/>
            <person name="Ahrendt S."/>
            <person name="Sahu N."/>
            <person name="Indic B."/>
            <person name="Wong-Bajracharya J."/>
            <person name="Merenyi Z."/>
            <person name="Ke H.-M."/>
            <person name="Monk M."/>
            <person name="Kocsube S."/>
            <person name="Drula E."/>
            <person name="Lipzen A."/>
            <person name="Balint B."/>
            <person name="Henrissat B."/>
            <person name="Andreopoulos B."/>
            <person name="Martin F.M."/>
            <person name="Harder C.B."/>
            <person name="Rigling D."/>
            <person name="Ford K.L."/>
            <person name="Foster G.D."/>
            <person name="Pangilinan J."/>
            <person name="Papanicolaou A."/>
            <person name="Barry K."/>
            <person name="LaButti K."/>
            <person name="Viragh M."/>
            <person name="Koriabine M."/>
            <person name="Yan M."/>
            <person name="Riley R."/>
            <person name="Champramary S."/>
            <person name="Plett K.L."/>
            <person name="Tsai I.J."/>
            <person name="Slot J."/>
            <person name="Sipos G."/>
            <person name="Plett J."/>
            <person name="Nagy L.G."/>
            <person name="Grigoriev I.V."/>
        </authorList>
    </citation>
    <scope>NUCLEOTIDE SEQUENCE</scope>
    <source>
        <strain evidence="2">FPL87.14</strain>
    </source>
</reference>
<dbReference type="AlphaFoldDB" id="A0AA39LYM1"/>
<accession>A0AA39LYM1</accession>
<evidence type="ECO:0000313" key="3">
    <source>
        <dbReference type="Proteomes" id="UP001175226"/>
    </source>
</evidence>
<organism evidence="2 3">
    <name type="scientific">Armillaria borealis</name>
    <dbReference type="NCBI Taxonomy" id="47425"/>
    <lineage>
        <taxon>Eukaryota</taxon>
        <taxon>Fungi</taxon>
        <taxon>Dikarya</taxon>
        <taxon>Basidiomycota</taxon>
        <taxon>Agaricomycotina</taxon>
        <taxon>Agaricomycetes</taxon>
        <taxon>Agaricomycetidae</taxon>
        <taxon>Agaricales</taxon>
        <taxon>Marasmiineae</taxon>
        <taxon>Physalacriaceae</taxon>
        <taxon>Armillaria</taxon>
    </lineage>
</organism>
<protein>
    <submittedName>
        <fullName evidence="2">Uncharacterized protein</fullName>
    </submittedName>
</protein>
<dbReference type="Proteomes" id="UP001175226">
    <property type="component" value="Unassembled WGS sequence"/>
</dbReference>